<dbReference type="EMBL" id="JAGHQM010000802">
    <property type="protein sequence ID" value="KAH0558587.1"/>
    <property type="molecule type" value="Genomic_DNA"/>
</dbReference>
<reference evidence="2" key="1">
    <citation type="submission" date="2021-03" db="EMBL/GenBank/DDBJ databases">
        <title>Comparative genomics and phylogenomic investigation of the class Geoglossomycetes provide insights into ecological specialization and systematics.</title>
        <authorList>
            <person name="Melie T."/>
            <person name="Pirro S."/>
            <person name="Miller A.N."/>
            <person name="Quandt A."/>
        </authorList>
    </citation>
    <scope>NUCLEOTIDE SEQUENCE</scope>
    <source>
        <strain evidence="2">CAQ_001_2017</strain>
    </source>
</reference>
<name>A0A9P8LAA7_9PEZI</name>
<organism evidence="2 3">
    <name type="scientific">Trichoglossum hirsutum</name>
    <dbReference type="NCBI Taxonomy" id="265104"/>
    <lineage>
        <taxon>Eukaryota</taxon>
        <taxon>Fungi</taxon>
        <taxon>Dikarya</taxon>
        <taxon>Ascomycota</taxon>
        <taxon>Pezizomycotina</taxon>
        <taxon>Geoglossomycetes</taxon>
        <taxon>Geoglossales</taxon>
        <taxon>Geoglossaceae</taxon>
        <taxon>Trichoglossum</taxon>
    </lineage>
</organism>
<gene>
    <name evidence="2" type="ORF">GP486_004760</name>
</gene>
<dbReference type="Proteomes" id="UP000750711">
    <property type="component" value="Unassembled WGS sequence"/>
</dbReference>
<comment type="caution">
    <text evidence="2">The sequence shown here is derived from an EMBL/GenBank/DDBJ whole genome shotgun (WGS) entry which is preliminary data.</text>
</comment>
<proteinExistence type="predicted"/>
<accession>A0A9P8LAA7</accession>
<evidence type="ECO:0000313" key="2">
    <source>
        <dbReference type="EMBL" id="KAH0558587.1"/>
    </source>
</evidence>
<feature type="compositionally biased region" description="Polar residues" evidence="1">
    <location>
        <begin position="9"/>
        <end position="20"/>
    </location>
</feature>
<feature type="region of interest" description="Disordered" evidence="1">
    <location>
        <begin position="1"/>
        <end position="36"/>
    </location>
</feature>
<evidence type="ECO:0000313" key="3">
    <source>
        <dbReference type="Proteomes" id="UP000750711"/>
    </source>
</evidence>
<keyword evidence="3" id="KW-1185">Reference proteome</keyword>
<evidence type="ECO:0000256" key="1">
    <source>
        <dbReference type="SAM" id="MobiDB-lite"/>
    </source>
</evidence>
<dbReference type="AlphaFoldDB" id="A0A9P8LAA7"/>
<feature type="compositionally biased region" description="Basic and acidic residues" evidence="1">
    <location>
        <begin position="21"/>
        <end position="33"/>
    </location>
</feature>
<sequence>MPESKGSIRPQSPGQAGSKVSHNERLGIAEPKPEPTCSECAKRYASHPEMSCRWMNKDGDCFHCKKKHKQCLWVPKRFYLRLKHLQEARDAMLRALDEATKSGMSATDQFRAKHHFRQAKRRLSCMQRMFTHRIEAYEHGRKRIFRDDEISEQWTRHNYLMEQIMIALYGMQGKEAPPSPFYEEGSGEESAGSETESDEGNTENEAE</sequence>
<feature type="region of interest" description="Disordered" evidence="1">
    <location>
        <begin position="175"/>
        <end position="207"/>
    </location>
</feature>
<feature type="compositionally biased region" description="Acidic residues" evidence="1">
    <location>
        <begin position="195"/>
        <end position="207"/>
    </location>
</feature>
<protein>
    <submittedName>
        <fullName evidence="2">Uncharacterized protein</fullName>
    </submittedName>
</protein>